<evidence type="ECO:0000313" key="4">
    <source>
        <dbReference type="Proteomes" id="UP000756346"/>
    </source>
</evidence>
<dbReference type="RefSeq" id="XP_046007634.1">
    <property type="nucleotide sequence ID" value="XM_046161222.1"/>
</dbReference>
<dbReference type="PANTHER" id="PTHR24320:SF154">
    <property type="entry name" value="OXIDOREDUCTASE, SHORT-CHAIN DEHYDROGENASE_REDUCTASE FAMILY (AFU_ORTHOLOGUE AFUA_2G04560)"/>
    <property type="match status" value="1"/>
</dbReference>
<dbReference type="SUPFAM" id="SSF51735">
    <property type="entry name" value="NAD(P)-binding Rossmann-fold domains"/>
    <property type="match status" value="1"/>
</dbReference>
<gene>
    <name evidence="3" type="ORF">B0I36DRAFT_388140</name>
</gene>
<dbReference type="InterPro" id="IPR036291">
    <property type="entry name" value="NAD(P)-bd_dom_sf"/>
</dbReference>
<evidence type="ECO:0000313" key="3">
    <source>
        <dbReference type="EMBL" id="KAH7021433.1"/>
    </source>
</evidence>
<keyword evidence="2" id="KW-0560">Oxidoreductase</keyword>
<dbReference type="Proteomes" id="UP000756346">
    <property type="component" value="Unassembled WGS sequence"/>
</dbReference>
<dbReference type="GO" id="GO:0016491">
    <property type="term" value="F:oxidoreductase activity"/>
    <property type="evidence" value="ECO:0007669"/>
    <property type="project" value="UniProtKB-KW"/>
</dbReference>
<accession>A0A9P9BP16</accession>
<comment type="similarity">
    <text evidence="1">Belongs to the short-chain dehydrogenases/reductases (SDR) family.</text>
</comment>
<proteinExistence type="inferred from homology"/>
<dbReference type="GeneID" id="70190768"/>
<sequence length="331" mass="36203">MPNLEQYVDFNPEKETPSLAGRVLFVTGGTAGLGRATVISLARHSPAHIYFTGRNASAAADLLAEIKQIDPAVGTTFLKMDMNSLADVKKACVDGFRHSRLDLVVCNAGVMYIPVGLSADGFENHFAINHLAHAMILRVLMPVLARTATDPKLDNVDVRVVSLSSDAWRIHPKDGITFSTIRTEQKSWVGGAYRYGQSKLANLVYASALSHHVPASSANHNKPNSKTKGIKFLSVHPGAVTTGLTTTKLSTLDRAAIKAYTLYARITMMDESQGRLSQLWVAAGAPRDELVDGGYYMPVGRLSQDRLDEMAKSEELRDELWRFTEEVLDGF</sequence>
<evidence type="ECO:0000256" key="2">
    <source>
        <dbReference type="ARBA" id="ARBA00023002"/>
    </source>
</evidence>
<dbReference type="PRINTS" id="PR00081">
    <property type="entry name" value="GDHRDH"/>
</dbReference>
<dbReference type="OrthoDB" id="191139at2759"/>
<protein>
    <submittedName>
        <fullName evidence="3">Oxidoreductase</fullName>
    </submittedName>
</protein>
<name>A0A9P9BP16_9PEZI</name>
<dbReference type="Pfam" id="PF00106">
    <property type="entry name" value="adh_short"/>
    <property type="match status" value="1"/>
</dbReference>
<comment type="caution">
    <text evidence="3">The sequence shown here is derived from an EMBL/GenBank/DDBJ whole genome shotgun (WGS) entry which is preliminary data.</text>
</comment>
<dbReference type="Gene3D" id="3.40.50.720">
    <property type="entry name" value="NAD(P)-binding Rossmann-like Domain"/>
    <property type="match status" value="1"/>
</dbReference>
<dbReference type="EMBL" id="JAGTJQ010000010">
    <property type="protein sequence ID" value="KAH7021433.1"/>
    <property type="molecule type" value="Genomic_DNA"/>
</dbReference>
<dbReference type="AlphaFoldDB" id="A0A9P9BP16"/>
<reference evidence="3" key="1">
    <citation type="journal article" date="2021" name="Nat. Commun.">
        <title>Genetic determinants of endophytism in the Arabidopsis root mycobiome.</title>
        <authorList>
            <person name="Mesny F."/>
            <person name="Miyauchi S."/>
            <person name="Thiergart T."/>
            <person name="Pickel B."/>
            <person name="Atanasova L."/>
            <person name="Karlsson M."/>
            <person name="Huettel B."/>
            <person name="Barry K.W."/>
            <person name="Haridas S."/>
            <person name="Chen C."/>
            <person name="Bauer D."/>
            <person name="Andreopoulos W."/>
            <person name="Pangilinan J."/>
            <person name="LaButti K."/>
            <person name="Riley R."/>
            <person name="Lipzen A."/>
            <person name="Clum A."/>
            <person name="Drula E."/>
            <person name="Henrissat B."/>
            <person name="Kohler A."/>
            <person name="Grigoriev I.V."/>
            <person name="Martin F.M."/>
            <person name="Hacquard S."/>
        </authorList>
    </citation>
    <scope>NUCLEOTIDE SEQUENCE</scope>
    <source>
        <strain evidence="3">MPI-CAGE-CH-0230</strain>
    </source>
</reference>
<dbReference type="PANTHER" id="PTHR24320">
    <property type="entry name" value="RETINOL DEHYDROGENASE"/>
    <property type="match status" value="1"/>
</dbReference>
<organism evidence="3 4">
    <name type="scientific">Microdochium trichocladiopsis</name>
    <dbReference type="NCBI Taxonomy" id="1682393"/>
    <lineage>
        <taxon>Eukaryota</taxon>
        <taxon>Fungi</taxon>
        <taxon>Dikarya</taxon>
        <taxon>Ascomycota</taxon>
        <taxon>Pezizomycotina</taxon>
        <taxon>Sordariomycetes</taxon>
        <taxon>Xylariomycetidae</taxon>
        <taxon>Xylariales</taxon>
        <taxon>Microdochiaceae</taxon>
        <taxon>Microdochium</taxon>
    </lineage>
</organism>
<keyword evidence="4" id="KW-1185">Reference proteome</keyword>
<dbReference type="InterPro" id="IPR002347">
    <property type="entry name" value="SDR_fam"/>
</dbReference>
<evidence type="ECO:0000256" key="1">
    <source>
        <dbReference type="ARBA" id="ARBA00006484"/>
    </source>
</evidence>